<accession>A0A804NJ65</accession>
<dbReference type="AlphaFoldDB" id="A0A804NJ65"/>
<dbReference type="InParanoid" id="A0A804NJ65"/>
<reference evidence="1" key="3">
    <citation type="submission" date="2021-05" db="UniProtKB">
        <authorList>
            <consortium name="EnsemblPlants"/>
        </authorList>
    </citation>
    <scope>IDENTIFICATION</scope>
    <source>
        <strain evidence="1">cv. B73</strain>
    </source>
</reference>
<reference evidence="2" key="1">
    <citation type="journal article" date="2009" name="Science">
        <title>The B73 maize genome: complexity, diversity, and dynamics.</title>
        <authorList>
            <person name="Schnable P.S."/>
            <person name="Ware D."/>
            <person name="Fulton R.S."/>
            <person name="Stein J.C."/>
            <person name="Wei F."/>
            <person name="Pasternak S."/>
            <person name="Liang C."/>
            <person name="Zhang J."/>
            <person name="Fulton L."/>
            <person name="Graves T.A."/>
            <person name="Minx P."/>
            <person name="Reily A.D."/>
            <person name="Courtney L."/>
            <person name="Kruchowski S.S."/>
            <person name="Tomlinson C."/>
            <person name="Strong C."/>
            <person name="Delehaunty K."/>
            <person name="Fronick C."/>
            <person name="Courtney B."/>
            <person name="Rock S.M."/>
            <person name="Belter E."/>
            <person name="Du F."/>
            <person name="Kim K."/>
            <person name="Abbott R.M."/>
            <person name="Cotton M."/>
            <person name="Levy A."/>
            <person name="Marchetto P."/>
            <person name="Ochoa K."/>
            <person name="Jackson S.M."/>
            <person name="Gillam B."/>
            <person name="Chen W."/>
            <person name="Yan L."/>
            <person name="Higginbotham J."/>
            <person name="Cardenas M."/>
            <person name="Waligorski J."/>
            <person name="Applebaum E."/>
            <person name="Phelps L."/>
            <person name="Falcone J."/>
            <person name="Kanchi K."/>
            <person name="Thane T."/>
            <person name="Scimone A."/>
            <person name="Thane N."/>
            <person name="Henke J."/>
            <person name="Wang T."/>
            <person name="Ruppert J."/>
            <person name="Shah N."/>
            <person name="Rotter K."/>
            <person name="Hodges J."/>
            <person name="Ingenthron E."/>
            <person name="Cordes M."/>
            <person name="Kohlberg S."/>
            <person name="Sgro J."/>
            <person name="Delgado B."/>
            <person name="Mead K."/>
            <person name="Chinwalla A."/>
            <person name="Leonard S."/>
            <person name="Crouse K."/>
            <person name="Collura K."/>
            <person name="Kudrna D."/>
            <person name="Currie J."/>
            <person name="He R."/>
            <person name="Angelova A."/>
            <person name="Rajasekar S."/>
            <person name="Mueller T."/>
            <person name="Lomeli R."/>
            <person name="Scara G."/>
            <person name="Ko A."/>
            <person name="Delaney K."/>
            <person name="Wissotski M."/>
            <person name="Lopez G."/>
            <person name="Campos D."/>
            <person name="Braidotti M."/>
            <person name="Ashley E."/>
            <person name="Golser W."/>
            <person name="Kim H."/>
            <person name="Lee S."/>
            <person name="Lin J."/>
            <person name="Dujmic Z."/>
            <person name="Kim W."/>
            <person name="Talag J."/>
            <person name="Zuccolo A."/>
            <person name="Fan C."/>
            <person name="Sebastian A."/>
            <person name="Kramer M."/>
            <person name="Spiegel L."/>
            <person name="Nascimento L."/>
            <person name="Zutavern T."/>
            <person name="Miller B."/>
            <person name="Ambroise C."/>
            <person name="Muller S."/>
            <person name="Spooner W."/>
            <person name="Narechania A."/>
            <person name="Ren L."/>
            <person name="Wei S."/>
            <person name="Kumari S."/>
            <person name="Faga B."/>
            <person name="Levy M.J."/>
            <person name="McMahan L."/>
            <person name="Van Buren P."/>
            <person name="Vaughn M.W."/>
            <person name="Ying K."/>
            <person name="Yeh C.-T."/>
            <person name="Emrich S.J."/>
            <person name="Jia Y."/>
            <person name="Kalyanaraman A."/>
            <person name="Hsia A.-P."/>
            <person name="Barbazuk W.B."/>
            <person name="Baucom R.S."/>
            <person name="Brutnell T.P."/>
            <person name="Carpita N.C."/>
            <person name="Chaparro C."/>
            <person name="Chia J.-M."/>
            <person name="Deragon J.-M."/>
            <person name="Estill J.C."/>
            <person name="Fu Y."/>
            <person name="Jeddeloh J.A."/>
            <person name="Han Y."/>
            <person name="Lee H."/>
            <person name="Li P."/>
            <person name="Lisch D.R."/>
            <person name="Liu S."/>
            <person name="Liu Z."/>
            <person name="Nagel D.H."/>
            <person name="McCann M.C."/>
            <person name="SanMiguel P."/>
            <person name="Myers A.M."/>
            <person name="Nettleton D."/>
            <person name="Nguyen J."/>
            <person name="Penning B.W."/>
            <person name="Ponnala L."/>
            <person name="Schneider K.L."/>
            <person name="Schwartz D.C."/>
            <person name="Sharma A."/>
            <person name="Soderlund C."/>
            <person name="Springer N.M."/>
            <person name="Sun Q."/>
            <person name="Wang H."/>
            <person name="Waterman M."/>
            <person name="Westerman R."/>
            <person name="Wolfgruber T.K."/>
            <person name="Yang L."/>
            <person name="Yu Y."/>
            <person name="Zhang L."/>
            <person name="Zhou S."/>
            <person name="Zhu Q."/>
            <person name="Bennetzen J.L."/>
            <person name="Dawe R.K."/>
            <person name="Jiang J."/>
            <person name="Jiang N."/>
            <person name="Presting G.G."/>
            <person name="Wessler S.R."/>
            <person name="Aluru S."/>
            <person name="Martienssen R.A."/>
            <person name="Clifton S.W."/>
            <person name="McCombie W.R."/>
            <person name="Wing R.A."/>
            <person name="Wilson R.K."/>
        </authorList>
    </citation>
    <scope>NUCLEOTIDE SEQUENCE [LARGE SCALE GENOMIC DNA]</scope>
    <source>
        <strain evidence="2">cv. B73</strain>
    </source>
</reference>
<reference evidence="1" key="2">
    <citation type="submission" date="2019-07" db="EMBL/GenBank/DDBJ databases">
        <authorList>
            <person name="Seetharam A."/>
            <person name="Woodhouse M."/>
            <person name="Cannon E."/>
        </authorList>
    </citation>
    <scope>NUCLEOTIDE SEQUENCE [LARGE SCALE GENOMIC DNA]</scope>
    <source>
        <strain evidence="1">cv. B73</strain>
    </source>
</reference>
<keyword evidence="2" id="KW-1185">Reference proteome</keyword>
<dbReference type="EnsemblPlants" id="Zm00001eb164320_T001">
    <property type="protein sequence ID" value="Zm00001eb164320_P001"/>
    <property type="gene ID" value="Zm00001eb164320"/>
</dbReference>
<evidence type="ECO:0000313" key="2">
    <source>
        <dbReference type="Proteomes" id="UP000007305"/>
    </source>
</evidence>
<dbReference type="Gramene" id="Zm00001eb164320_T001">
    <property type="protein sequence ID" value="Zm00001eb164320_P001"/>
    <property type="gene ID" value="Zm00001eb164320"/>
</dbReference>
<organism evidence="1 2">
    <name type="scientific">Zea mays</name>
    <name type="common">Maize</name>
    <dbReference type="NCBI Taxonomy" id="4577"/>
    <lineage>
        <taxon>Eukaryota</taxon>
        <taxon>Viridiplantae</taxon>
        <taxon>Streptophyta</taxon>
        <taxon>Embryophyta</taxon>
        <taxon>Tracheophyta</taxon>
        <taxon>Spermatophyta</taxon>
        <taxon>Magnoliopsida</taxon>
        <taxon>Liliopsida</taxon>
        <taxon>Poales</taxon>
        <taxon>Poaceae</taxon>
        <taxon>PACMAD clade</taxon>
        <taxon>Panicoideae</taxon>
        <taxon>Andropogonodae</taxon>
        <taxon>Andropogoneae</taxon>
        <taxon>Tripsacinae</taxon>
        <taxon>Zea</taxon>
    </lineage>
</organism>
<protein>
    <submittedName>
        <fullName evidence="1">Uncharacterized protein</fullName>
    </submittedName>
</protein>
<proteinExistence type="predicted"/>
<name>A0A804NJ65_MAIZE</name>
<dbReference type="Proteomes" id="UP000007305">
    <property type="component" value="Chromosome 4"/>
</dbReference>
<evidence type="ECO:0000313" key="1">
    <source>
        <dbReference type="EnsemblPlants" id="Zm00001eb164320_P001"/>
    </source>
</evidence>
<sequence length="118" mass="13541">MSNIEEMPHGCHHGTMITIISSNKLQERQLLMNALGYPSRSPIPSPISNFSLQTVVKQCHLLFHVPYFTSSIGDSRTRYMIFFKGLHLIFLLELSDIFNGRSCLYIFCSSKFEPRIIT</sequence>